<evidence type="ECO:0000313" key="9">
    <source>
        <dbReference type="EMBL" id="ATL46482.1"/>
    </source>
</evidence>
<dbReference type="FunFam" id="1.10.275.10:FF:000001">
    <property type="entry name" value="Fumarate hydratase, mitochondrial"/>
    <property type="match status" value="1"/>
</dbReference>
<name>A0A291QRH3_9BACT</name>
<dbReference type="PANTHER" id="PTHR42696:SF2">
    <property type="entry name" value="ASPARTATE AMMONIA-LYASE"/>
    <property type="match status" value="1"/>
</dbReference>
<dbReference type="GO" id="GO:0006099">
    <property type="term" value="P:tricarboxylic acid cycle"/>
    <property type="evidence" value="ECO:0007669"/>
    <property type="project" value="InterPro"/>
</dbReference>
<dbReference type="SUPFAM" id="SSF48557">
    <property type="entry name" value="L-aspartase-like"/>
    <property type="match status" value="1"/>
</dbReference>
<evidence type="ECO:0000259" key="8">
    <source>
        <dbReference type="Pfam" id="PF10415"/>
    </source>
</evidence>
<dbReference type="Gene3D" id="1.20.200.10">
    <property type="entry name" value="Fumarase/aspartase (Central domain)"/>
    <property type="match status" value="1"/>
</dbReference>
<dbReference type="InterPro" id="IPR000362">
    <property type="entry name" value="Fumarate_lyase_fam"/>
</dbReference>
<dbReference type="GO" id="GO:0006531">
    <property type="term" value="P:aspartate metabolic process"/>
    <property type="evidence" value="ECO:0007669"/>
    <property type="project" value="InterPro"/>
</dbReference>
<gene>
    <name evidence="9" type="primary">aspA</name>
    <name evidence="9" type="ORF">COR50_04430</name>
</gene>
<dbReference type="GO" id="GO:0008797">
    <property type="term" value="F:aspartate ammonia-lyase activity"/>
    <property type="evidence" value="ECO:0007669"/>
    <property type="project" value="UniProtKB-UniRule"/>
</dbReference>
<feature type="domain" description="Fumarate lyase N-terminal" evidence="7">
    <location>
        <begin position="11"/>
        <end position="342"/>
    </location>
</feature>
<dbReference type="NCBIfam" id="TIGR00839">
    <property type="entry name" value="aspA"/>
    <property type="match status" value="1"/>
</dbReference>
<evidence type="ECO:0000256" key="4">
    <source>
        <dbReference type="ARBA" id="ARBA00023239"/>
    </source>
</evidence>
<evidence type="ECO:0000256" key="1">
    <source>
        <dbReference type="ARBA" id="ARBA00005596"/>
    </source>
</evidence>
<dbReference type="NCBIfam" id="NF008909">
    <property type="entry name" value="PRK12273.1"/>
    <property type="match status" value="1"/>
</dbReference>
<dbReference type="FunFam" id="1.20.200.10:FF:000001">
    <property type="entry name" value="Fumarate hydratase, mitochondrial"/>
    <property type="match status" value="1"/>
</dbReference>
<evidence type="ECO:0000256" key="5">
    <source>
        <dbReference type="NCBIfam" id="TIGR00839"/>
    </source>
</evidence>
<dbReference type="InterPro" id="IPR024083">
    <property type="entry name" value="Fumarase/histidase_N"/>
</dbReference>
<dbReference type="GO" id="GO:0005829">
    <property type="term" value="C:cytosol"/>
    <property type="evidence" value="ECO:0007669"/>
    <property type="project" value="TreeGrafter"/>
</dbReference>
<keyword evidence="4 6" id="KW-0456">Lyase</keyword>
<dbReference type="InterPro" id="IPR020557">
    <property type="entry name" value="Fumarate_lyase_CS"/>
</dbReference>
<dbReference type="EC" id="4.3.1.1" evidence="2 5"/>
<comment type="similarity">
    <text evidence="1 6">Belongs to the class-II fumarase/aspartase family. Aspartase subfamily.</text>
</comment>
<dbReference type="InterPro" id="IPR022761">
    <property type="entry name" value="Fumarate_lyase_N"/>
</dbReference>
<dbReference type="RefSeq" id="WP_098192870.1">
    <property type="nucleotide sequence ID" value="NZ_CP023777.1"/>
</dbReference>
<dbReference type="CDD" id="cd01357">
    <property type="entry name" value="Aspartase"/>
    <property type="match status" value="1"/>
</dbReference>
<dbReference type="Gene3D" id="1.10.40.30">
    <property type="entry name" value="Fumarase/aspartase (C-terminal domain)"/>
    <property type="match status" value="1"/>
</dbReference>
<dbReference type="PRINTS" id="PR00149">
    <property type="entry name" value="FUMRATELYASE"/>
</dbReference>
<dbReference type="Proteomes" id="UP000220133">
    <property type="component" value="Chromosome"/>
</dbReference>
<dbReference type="Pfam" id="PF10415">
    <property type="entry name" value="FumaraseC_C"/>
    <property type="match status" value="1"/>
</dbReference>
<dbReference type="InterPro" id="IPR018951">
    <property type="entry name" value="Fumarase_C_C"/>
</dbReference>
<keyword evidence="10" id="KW-1185">Reference proteome</keyword>
<evidence type="ECO:0000313" key="10">
    <source>
        <dbReference type="Proteomes" id="UP000220133"/>
    </source>
</evidence>
<dbReference type="PANTHER" id="PTHR42696">
    <property type="entry name" value="ASPARTATE AMMONIA-LYASE"/>
    <property type="match status" value="1"/>
</dbReference>
<evidence type="ECO:0000259" key="7">
    <source>
        <dbReference type="Pfam" id="PF00206"/>
    </source>
</evidence>
<dbReference type="EMBL" id="CP023777">
    <property type="protein sequence ID" value="ATL46482.1"/>
    <property type="molecule type" value="Genomic_DNA"/>
</dbReference>
<dbReference type="AlphaFoldDB" id="A0A291QRH3"/>
<dbReference type="KEGG" id="cbae:COR50_04430"/>
<dbReference type="InterPro" id="IPR051546">
    <property type="entry name" value="Aspartate_Ammonia-Lyase"/>
</dbReference>
<comment type="catalytic activity">
    <reaction evidence="6">
        <text>L-aspartate = fumarate + NH4(+)</text>
        <dbReference type="Rhea" id="RHEA:16601"/>
        <dbReference type="ChEBI" id="CHEBI:28938"/>
        <dbReference type="ChEBI" id="CHEBI:29806"/>
        <dbReference type="ChEBI" id="CHEBI:29991"/>
        <dbReference type="EC" id="4.3.1.1"/>
    </reaction>
</comment>
<reference evidence="9 10" key="1">
    <citation type="submission" date="2017-10" db="EMBL/GenBank/DDBJ databases">
        <title>Paenichitinophaga pekingensis gen. nov., sp. nov., isolated from activated sludge.</title>
        <authorList>
            <person name="Jin D."/>
            <person name="Kong X."/>
            <person name="Deng Y."/>
            <person name="Bai Z."/>
        </authorList>
    </citation>
    <scope>NUCLEOTIDE SEQUENCE [LARGE SCALE GENOMIC DNA]</scope>
    <source>
        <strain evidence="9 10">13</strain>
    </source>
</reference>
<proteinExistence type="inferred from homology"/>
<dbReference type="InterPro" id="IPR008948">
    <property type="entry name" value="L-Aspartase-like"/>
</dbReference>
<dbReference type="OrthoDB" id="9802809at2"/>
<dbReference type="PROSITE" id="PS00163">
    <property type="entry name" value="FUMARATE_LYASES"/>
    <property type="match status" value="1"/>
</dbReference>
<dbReference type="FunFam" id="1.10.40.30:FF:000002">
    <property type="entry name" value="Fumarate hydratase class II"/>
    <property type="match status" value="1"/>
</dbReference>
<dbReference type="InterPro" id="IPR004708">
    <property type="entry name" value="ApsA"/>
</dbReference>
<evidence type="ECO:0000256" key="3">
    <source>
        <dbReference type="ARBA" id="ARBA00016146"/>
    </source>
</evidence>
<feature type="domain" description="Fumarase C C-terminal" evidence="8">
    <location>
        <begin position="408"/>
        <end position="462"/>
    </location>
</feature>
<dbReference type="PRINTS" id="PR00145">
    <property type="entry name" value="ARGSUCLYASE"/>
</dbReference>
<dbReference type="Gene3D" id="1.10.275.10">
    <property type="entry name" value="Fumarase/aspartase (N-terminal domain)"/>
    <property type="match status" value="1"/>
</dbReference>
<dbReference type="Pfam" id="PF00206">
    <property type="entry name" value="Lyase_1"/>
    <property type="match status" value="1"/>
</dbReference>
<accession>A0A291QRH3</accession>
<sequence>MSKRIEHDFLGEREIPQDVYYGIQTLRALENFHITGIPIKSEPLFVQGLGYVKKAAALANKELGVLDPNIADYIVKASDRVINGDYNDQFLSDLIQGGAGTSVNMNANEVIANVALEMMGKKKGEYEFCHPNNHVNCSQSTNDAYPTAFRIALYKKLVEYSKILGNLADAFETKAKEFSNVLKMGRTQLQDAVPMSLGDEFGAFATTIREELARVADSKSLIAEINMGATAIGTGVNAPKGYAELVTKHLQEITNLPLQLAGDLIEATYDTGAYVQLSGVLKRTAVKLSKLCNDLRLLSSGPRCGLNEINLPPMQPGSSIMPGKVNPVIPEVVNQTAFYVIGADLTVTMAAEAGQLQLNVMEPVISFALFTSITYLEHACDTLREKCVVGITANAEHTQNMVMQSIGIVTQLNPIIGYEKSAAIAREALESGKSVHDLAVKEKKLLTQEKWDEIFTFKNMIHPTFIK</sequence>
<evidence type="ECO:0000256" key="6">
    <source>
        <dbReference type="RuleBase" id="RU362017"/>
    </source>
</evidence>
<organism evidence="9 10">
    <name type="scientific">Chitinophaga caeni</name>
    <dbReference type="NCBI Taxonomy" id="2029983"/>
    <lineage>
        <taxon>Bacteria</taxon>
        <taxon>Pseudomonadati</taxon>
        <taxon>Bacteroidota</taxon>
        <taxon>Chitinophagia</taxon>
        <taxon>Chitinophagales</taxon>
        <taxon>Chitinophagaceae</taxon>
        <taxon>Chitinophaga</taxon>
    </lineage>
</organism>
<protein>
    <recommendedName>
        <fullName evidence="3 5">Aspartate ammonia-lyase</fullName>
        <shortName evidence="6">Aspartase</shortName>
        <ecNumber evidence="2 5">4.3.1.1</ecNumber>
    </recommendedName>
</protein>
<evidence type="ECO:0000256" key="2">
    <source>
        <dbReference type="ARBA" id="ARBA00012992"/>
    </source>
</evidence>